<organism evidence="5 6">
    <name type="scientific">Dokdonia ponticola</name>
    <dbReference type="NCBI Taxonomy" id="2041041"/>
    <lineage>
        <taxon>Bacteria</taxon>
        <taxon>Pseudomonadati</taxon>
        <taxon>Bacteroidota</taxon>
        <taxon>Flavobacteriia</taxon>
        <taxon>Flavobacteriales</taxon>
        <taxon>Flavobacteriaceae</taxon>
        <taxon>Dokdonia</taxon>
    </lineage>
</organism>
<dbReference type="SMART" id="SM00421">
    <property type="entry name" value="HTH_LUXR"/>
    <property type="match status" value="1"/>
</dbReference>
<keyword evidence="1" id="KW-0805">Transcription regulation</keyword>
<dbReference type="PANTHER" id="PTHR44688:SF16">
    <property type="entry name" value="DNA-BINDING TRANSCRIPTIONAL ACTIVATOR DEVR_DOSR"/>
    <property type="match status" value="1"/>
</dbReference>
<name>A0ABV9HTI2_9FLAO</name>
<dbReference type="InterPro" id="IPR016032">
    <property type="entry name" value="Sig_transdc_resp-reg_C-effctor"/>
</dbReference>
<reference evidence="6" key="1">
    <citation type="journal article" date="2019" name="Int. J. Syst. Evol. Microbiol.">
        <title>The Global Catalogue of Microorganisms (GCM) 10K type strain sequencing project: providing services to taxonomists for standard genome sequencing and annotation.</title>
        <authorList>
            <consortium name="The Broad Institute Genomics Platform"/>
            <consortium name="The Broad Institute Genome Sequencing Center for Infectious Disease"/>
            <person name="Wu L."/>
            <person name="Ma J."/>
        </authorList>
    </citation>
    <scope>NUCLEOTIDE SEQUENCE [LARGE SCALE GENOMIC DNA]</scope>
    <source>
        <strain evidence="6">YJ-61-S</strain>
    </source>
</reference>
<dbReference type="PANTHER" id="PTHR44688">
    <property type="entry name" value="DNA-BINDING TRANSCRIPTIONAL ACTIVATOR DEVR_DOSR"/>
    <property type="match status" value="1"/>
</dbReference>
<dbReference type="PRINTS" id="PR00038">
    <property type="entry name" value="HTHLUXR"/>
</dbReference>
<sequence>MNTSRKIIAIIENACLQQQKIPTSQTLEIITAYRTISDTPELIDKIILLIKIYSKQEAFSSVLSPRQNQIFTLIGLDFSSREIATMLDISEATVSTHRKNIIKKLQLSGTGSLQKIATQYLLKNKER</sequence>
<dbReference type="InterPro" id="IPR000792">
    <property type="entry name" value="Tscrpt_reg_LuxR_C"/>
</dbReference>
<dbReference type="Proteomes" id="UP001596043">
    <property type="component" value="Unassembled WGS sequence"/>
</dbReference>
<evidence type="ECO:0000313" key="5">
    <source>
        <dbReference type="EMBL" id="MFC4633178.1"/>
    </source>
</evidence>
<evidence type="ECO:0000256" key="1">
    <source>
        <dbReference type="ARBA" id="ARBA00023015"/>
    </source>
</evidence>
<feature type="domain" description="HTH luxR-type" evidence="4">
    <location>
        <begin position="56"/>
        <end position="121"/>
    </location>
</feature>
<evidence type="ECO:0000256" key="2">
    <source>
        <dbReference type="ARBA" id="ARBA00023125"/>
    </source>
</evidence>
<gene>
    <name evidence="5" type="ORF">ACFO3O_04630</name>
</gene>
<keyword evidence="3" id="KW-0804">Transcription</keyword>
<evidence type="ECO:0000256" key="3">
    <source>
        <dbReference type="ARBA" id="ARBA00023163"/>
    </source>
</evidence>
<evidence type="ECO:0000259" key="4">
    <source>
        <dbReference type="PROSITE" id="PS50043"/>
    </source>
</evidence>
<dbReference type="SUPFAM" id="SSF46894">
    <property type="entry name" value="C-terminal effector domain of the bipartite response regulators"/>
    <property type="match status" value="1"/>
</dbReference>
<comment type="caution">
    <text evidence="5">The sequence shown here is derived from an EMBL/GenBank/DDBJ whole genome shotgun (WGS) entry which is preliminary data.</text>
</comment>
<dbReference type="RefSeq" id="WP_379977371.1">
    <property type="nucleotide sequence ID" value="NZ_JBHSFV010000002.1"/>
</dbReference>
<keyword evidence="2" id="KW-0238">DNA-binding</keyword>
<dbReference type="InterPro" id="IPR036388">
    <property type="entry name" value="WH-like_DNA-bd_sf"/>
</dbReference>
<dbReference type="PROSITE" id="PS00622">
    <property type="entry name" value="HTH_LUXR_1"/>
    <property type="match status" value="1"/>
</dbReference>
<proteinExistence type="predicted"/>
<dbReference type="EMBL" id="JBHSFV010000002">
    <property type="protein sequence ID" value="MFC4633178.1"/>
    <property type="molecule type" value="Genomic_DNA"/>
</dbReference>
<dbReference type="Gene3D" id="1.10.10.10">
    <property type="entry name" value="Winged helix-like DNA-binding domain superfamily/Winged helix DNA-binding domain"/>
    <property type="match status" value="1"/>
</dbReference>
<keyword evidence="6" id="KW-1185">Reference proteome</keyword>
<dbReference type="Pfam" id="PF00196">
    <property type="entry name" value="GerE"/>
    <property type="match status" value="1"/>
</dbReference>
<protein>
    <submittedName>
        <fullName evidence="5">Response regulator transcription factor</fullName>
    </submittedName>
</protein>
<accession>A0ABV9HTI2</accession>
<evidence type="ECO:0000313" key="6">
    <source>
        <dbReference type="Proteomes" id="UP001596043"/>
    </source>
</evidence>
<dbReference type="PROSITE" id="PS50043">
    <property type="entry name" value="HTH_LUXR_2"/>
    <property type="match status" value="1"/>
</dbReference>